<proteinExistence type="predicted"/>
<protein>
    <submittedName>
        <fullName evidence="4">2-C-methyl-D-erythritol 4-phosphate cytidylyltransferase</fullName>
    </submittedName>
</protein>
<dbReference type="InterPro" id="IPR034683">
    <property type="entry name" value="IspD/TarI"/>
</dbReference>
<evidence type="ECO:0000313" key="4">
    <source>
        <dbReference type="EMBL" id="OUP61563.1"/>
    </source>
</evidence>
<dbReference type="SUPFAM" id="SSF53448">
    <property type="entry name" value="Nucleotide-diphospho-sugar transferases"/>
    <property type="match status" value="1"/>
</dbReference>
<dbReference type="PANTHER" id="PTHR32125">
    <property type="entry name" value="2-C-METHYL-D-ERYTHRITOL 4-PHOSPHATE CYTIDYLYLTRANSFERASE, CHLOROPLASTIC"/>
    <property type="match status" value="1"/>
</dbReference>
<name>A0A1Y3VLF9_9FIRM</name>
<dbReference type="InterPro" id="IPR001228">
    <property type="entry name" value="IspD"/>
</dbReference>
<accession>A0A1Y3VLF9</accession>
<dbReference type="CDD" id="cd02516">
    <property type="entry name" value="CDP-ME_synthetase"/>
    <property type="match status" value="1"/>
</dbReference>
<dbReference type="PANTHER" id="PTHR32125:SF4">
    <property type="entry name" value="2-C-METHYL-D-ERYTHRITOL 4-PHOSPHATE CYTIDYLYLTRANSFERASE, CHLOROPLASTIC"/>
    <property type="match status" value="1"/>
</dbReference>
<dbReference type="NCBIfam" id="TIGR00453">
    <property type="entry name" value="ispD"/>
    <property type="match status" value="1"/>
</dbReference>
<dbReference type="GO" id="GO:0008299">
    <property type="term" value="P:isoprenoid biosynthetic process"/>
    <property type="evidence" value="ECO:0007669"/>
    <property type="project" value="UniProtKB-KW"/>
</dbReference>
<dbReference type="EMBL" id="NFKM01000003">
    <property type="protein sequence ID" value="OUP61563.1"/>
    <property type="molecule type" value="Genomic_DNA"/>
</dbReference>
<dbReference type="InterPro" id="IPR050088">
    <property type="entry name" value="IspD/TarI_cytidylyltransf_bact"/>
</dbReference>
<dbReference type="GO" id="GO:0050518">
    <property type="term" value="F:2-C-methyl-D-erythritol 4-phosphate cytidylyltransferase activity"/>
    <property type="evidence" value="ECO:0007669"/>
    <property type="project" value="InterPro"/>
</dbReference>
<dbReference type="AlphaFoldDB" id="A0A1Y3VLF9"/>
<dbReference type="FunFam" id="3.90.550.10:FF:000003">
    <property type="entry name" value="2-C-methyl-D-erythritol 4-phosphate cytidylyltransferase"/>
    <property type="match status" value="1"/>
</dbReference>
<reference evidence="5" key="1">
    <citation type="submission" date="2017-04" db="EMBL/GenBank/DDBJ databases">
        <title>Function of individual gut microbiota members based on whole genome sequencing of pure cultures obtained from chicken caecum.</title>
        <authorList>
            <person name="Medvecky M."/>
            <person name="Cejkova D."/>
            <person name="Polansky O."/>
            <person name="Karasova D."/>
            <person name="Kubasova T."/>
            <person name="Cizek A."/>
            <person name="Rychlik I."/>
        </authorList>
    </citation>
    <scope>NUCLEOTIDE SEQUENCE [LARGE SCALE GENOMIC DNA]</scope>
    <source>
        <strain evidence="5">An178</strain>
    </source>
</reference>
<organism evidence="4 5">
    <name type="scientific">Faecalitalea cylindroides</name>
    <dbReference type="NCBI Taxonomy" id="39483"/>
    <lineage>
        <taxon>Bacteria</taxon>
        <taxon>Bacillati</taxon>
        <taxon>Bacillota</taxon>
        <taxon>Erysipelotrichia</taxon>
        <taxon>Erysipelotrichales</taxon>
        <taxon>Erysipelotrichaceae</taxon>
        <taxon>Faecalitalea</taxon>
    </lineage>
</organism>
<evidence type="ECO:0000256" key="3">
    <source>
        <dbReference type="ARBA" id="ARBA00023229"/>
    </source>
</evidence>
<keyword evidence="3" id="KW-0414">Isoprene biosynthesis</keyword>
<evidence type="ECO:0000313" key="5">
    <source>
        <dbReference type="Proteomes" id="UP000195447"/>
    </source>
</evidence>
<dbReference type="Gene3D" id="3.90.550.10">
    <property type="entry name" value="Spore Coat Polysaccharide Biosynthesis Protein SpsA, Chain A"/>
    <property type="match status" value="1"/>
</dbReference>
<dbReference type="RefSeq" id="WP_087158267.1">
    <property type="nucleotide sequence ID" value="NZ_CALVGX010000002.1"/>
</dbReference>
<evidence type="ECO:0000256" key="2">
    <source>
        <dbReference type="ARBA" id="ARBA00022695"/>
    </source>
</evidence>
<keyword evidence="5" id="KW-1185">Reference proteome</keyword>
<dbReference type="Proteomes" id="UP000195447">
    <property type="component" value="Unassembled WGS sequence"/>
</dbReference>
<dbReference type="InterPro" id="IPR029044">
    <property type="entry name" value="Nucleotide-diphossugar_trans"/>
</dbReference>
<evidence type="ECO:0000256" key="1">
    <source>
        <dbReference type="ARBA" id="ARBA00022679"/>
    </source>
</evidence>
<comment type="caution">
    <text evidence="4">The sequence shown here is derived from an EMBL/GenBank/DDBJ whole genome shotgun (WGS) entry which is preliminary data.</text>
</comment>
<keyword evidence="2 4" id="KW-0548">Nucleotidyltransferase</keyword>
<gene>
    <name evidence="4" type="ORF">B5F14_02570</name>
</gene>
<sequence length="215" mass="24279">MNYSVCILAAGKGSRTQLDFNKVFFKFSDGTSVLDRSVNLFNEDPDCKEIILVVAKHEQEYVEKLYQNLDKVKITIGGKTRQESVSHGLRLVCSEHVFIHDGARPYLNMEEVNKLKQTLSDYDACLLMVPSVDTVKIVENGFVKESLDRSLLYNAQTPQCFKTSLLKECHQKALEDQREATDDAQLVEWYSNTLIKVVTGNASNIKITNPGDLPK</sequence>
<dbReference type="Pfam" id="PF01128">
    <property type="entry name" value="IspD"/>
    <property type="match status" value="1"/>
</dbReference>
<keyword evidence="1 4" id="KW-0808">Transferase</keyword>